<dbReference type="SUPFAM" id="SSF52540">
    <property type="entry name" value="P-loop containing nucleoside triphosphate hydrolases"/>
    <property type="match status" value="1"/>
</dbReference>
<gene>
    <name evidence="2" type="ORF">SAMN05216361_3401</name>
</gene>
<dbReference type="GO" id="GO:0008476">
    <property type="term" value="F:protein-tyrosine sulfotransferase activity"/>
    <property type="evidence" value="ECO:0007669"/>
    <property type="project" value="InterPro"/>
</dbReference>
<dbReference type="Gene3D" id="3.40.50.300">
    <property type="entry name" value="P-loop containing nucleotide triphosphate hydrolases"/>
    <property type="match status" value="1"/>
</dbReference>
<dbReference type="Pfam" id="PF13469">
    <property type="entry name" value="Sulfotransfer_3"/>
    <property type="match status" value="1"/>
</dbReference>
<dbReference type="AlphaFoldDB" id="A0A1M5NY97"/>
<dbReference type="PANTHER" id="PTHR12788">
    <property type="entry name" value="PROTEIN-TYROSINE SULFOTRANSFERASE 2"/>
    <property type="match status" value="1"/>
</dbReference>
<dbReference type="Pfam" id="PF13432">
    <property type="entry name" value="TPR_16"/>
    <property type="match status" value="1"/>
</dbReference>
<dbReference type="PANTHER" id="PTHR12788:SF10">
    <property type="entry name" value="PROTEIN-TYROSINE SULFOTRANSFERASE"/>
    <property type="match status" value="1"/>
</dbReference>
<reference evidence="3" key="1">
    <citation type="submission" date="2016-11" db="EMBL/GenBank/DDBJ databases">
        <authorList>
            <person name="Varghese N."/>
            <person name="Submissions S."/>
        </authorList>
    </citation>
    <scope>NUCLEOTIDE SEQUENCE [LARGE SCALE GENOMIC DNA]</scope>
    <source>
        <strain evidence="3">CGMCC 1.8995</strain>
    </source>
</reference>
<organism evidence="2 3">
    <name type="scientific">Marisediminitalea aggregata</name>
    <dbReference type="NCBI Taxonomy" id="634436"/>
    <lineage>
        <taxon>Bacteria</taxon>
        <taxon>Pseudomonadati</taxon>
        <taxon>Pseudomonadota</taxon>
        <taxon>Gammaproteobacteria</taxon>
        <taxon>Alteromonadales</taxon>
        <taxon>Alteromonadaceae</taxon>
        <taxon>Marisediminitalea</taxon>
    </lineage>
</organism>
<accession>A0A1M5NY97</accession>
<dbReference type="Pfam" id="PF14559">
    <property type="entry name" value="TPR_19"/>
    <property type="match status" value="1"/>
</dbReference>
<protein>
    <submittedName>
        <fullName evidence="2">Tetratricopeptide repeat-containing protein</fullName>
    </submittedName>
</protein>
<dbReference type="Gene3D" id="1.25.40.10">
    <property type="entry name" value="Tetratricopeptide repeat domain"/>
    <property type="match status" value="3"/>
</dbReference>
<dbReference type="Proteomes" id="UP000184520">
    <property type="component" value="Unassembled WGS sequence"/>
</dbReference>
<dbReference type="OrthoDB" id="9815894at2"/>
<dbReference type="RefSeq" id="WP_073324344.1">
    <property type="nucleotide sequence ID" value="NZ_FQWD01000005.1"/>
</dbReference>
<dbReference type="InterPro" id="IPR011990">
    <property type="entry name" value="TPR-like_helical_dom_sf"/>
</dbReference>
<keyword evidence="1" id="KW-0808">Transferase</keyword>
<dbReference type="InterPro" id="IPR026634">
    <property type="entry name" value="TPST-like"/>
</dbReference>
<sequence length="602" mass="67574">MSFPSQPQLFEQAQTLAQSGKQADAIKILYQGVRHYPDFYAGWLLFSRCLFETGHIKEAVQVAQHADNVDPCEREFQRIQALMQQSKPTDAAEVARNMLVQGCLHPKALFTLGSIALQQQQPEYAIELLAPGIAQYPANMTLQRLIGDAYLQSGQYANAIHSAEALVRLDTRFDNLWRLLGLLFKYGQYEAFLTYCQQAESLAEPLQADIKSQLALLKGQVLRITGKRDDSISALKLSLHYNAKNADAWLALADFKDYLFSAAEAEQLGALISSHLSEQQRCTAAFAYARLQEQLSTPKESFKHYAAANKLYAASQVQINAIAQEFKHIERSYTAPALSIQAEVNTALPVPVFIVGLPRSGSTLVDQMLASHSQVEGTMEQPTLLAVEQWANRFAQQQYKQPLLSVIDQLTPADLAKIGNRYLEESALFRPTGSRFFTDKQPFNFRLVGLIHKILPQAIIIDVVRNPMDCGLSLYKQYFHSGVSFSYDQNHIGEIYNAYTDLMTYWQKALPGKVYRLEYESLVSNPKLQLTQLLNHIGLAFEPACLAFHNSPRPVHTASSEQVRQPINRNGLGSWLPVADELETLKHSLRSDLYAQSVKSNQ</sequence>
<dbReference type="InterPro" id="IPR027417">
    <property type="entry name" value="P-loop_NTPase"/>
</dbReference>
<evidence type="ECO:0000256" key="1">
    <source>
        <dbReference type="ARBA" id="ARBA00022679"/>
    </source>
</evidence>
<proteinExistence type="predicted"/>
<name>A0A1M5NY97_9ALTE</name>
<dbReference type="EMBL" id="FQWD01000005">
    <property type="protein sequence ID" value="SHG94536.1"/>
    <property type="molecule type" value="Genomic_DNA"/>
</dbReference>
<evidence type="ECO:0000313" key="2">
    <source>
        <dbReference type="EMBL" id="SHG94536.1"/>
    </source>
</evidence>
<evidence type="ECO:0000313" key="3">
    <source>
        <dbReference type="Proteomes" id="UP000184520"/>
    </source>
</evidence>
<dbReference type="SUPFAM" id="SSF48452">
    <property type="entry name" value="TPR-like"/>
    <property type="match status" value="1"/>
</dbReference>
<keyword evidence="3" id="KW-1185">Reference proteome</keyword>
<dbReference type="STRING" id="634436.SAMN05216361_3401"/>